<dbReference type="InterPro" id="IPR020476">
    <property type="entry name" value="Nudix_hydrolase"/>
</dbReference>
<comment type="cofactor">
    <cofactor evidence="4">
        <name>a divalent metal cation</name>
        <dbReference type="ChEBI" id="CHEBI:60240"/>
    </cofactor>
</comment>
<dbReference type="PRINTS" id="PR00502">
    <property type="entry name" value="NUDIXFAMILY"/>
</dbReference>
<dbReference type="GO" id="GO:0016787">
    <property type="term" value="F:hydrolase activity"/>
    <property type="evidence" value="ECO:0007669"/>
    <property type="project" value="UniProtKB-KW"/>
</dbReference>
<reference evidence="6 7" key="1">
    <citation type="submission" date="2024-05" db="EMBL/GenBank/DDBJ databases">
        <authorList>
            <person name="Liu Q."/>
            <person name="Xin Y.-H."/>
        </authorList>
    </citation>
    <scope>NUCLEOTIDE SEQUENCE [LARGE SCALE GENOMIC DNA]</scope>
    <source>
        <strain evidence="6 7">CGMCC 1.15349</strain>
    </source>
</reference>
<feature type="short sequence motif" description="Nudix box" evidence="4">
    <location>
        <begin position="41"/>
        <end position="62"/>
    </location>
</feature>
<dbReference type="InterPro" id="IPR022927">
    <property type="entry name" value="RppH"/>
</dbReference>
<evidence type="ECO:0000313" key="6">
    <source>
        <dbReference type="EMBL" id="MEN2786690.1"/>
    </source>
</evidence>
<dbReference type="EMBL" id="JBDIMF010000003">
    <property type="protein sequence ID" value="MEN2786690.1"/>
    <property type="molecule type" value="Genomic_DNA"/>
</dbReference>
<feature type="domain" description="Nudix hydrolase" evidence="5">
    <location>
        <begin position="7"/>
        <end position="151"/>
    </location>
</feature>
<dbReference type="PROSITE" id="PS51462">
    <property type="entry name" value="NUDIX"/>
    <property type="match status" value="1"/>
</dbReference>
<dbReference type="Proteomes" id="UP001404104">
    <property type="component" value="Unassembled WGS sequence"/>
</dbReference>
<dbReference type="SUPFAM" id="SSF55811">
    <property type="entry name" value="Nudix"/>
    <property type="match status" value="1"/>
</dbReference>
<comment type="caution">
    <text evidence="6">The sequence shown here is derived from an EMBL/GenBank/DDBJ whole genome shotgun (WGS) entry which is preliminary data.</text>
</comment>
<evidence type="ECO:0000256" key="1">
    <source>
        <dbReference type="ARBA" id="ARBA00001936"/>
    </source>
</evidence>
<keyword evidence="7" id="KW-1185">Reference proteome</keyword>
<proteinExistence type="inferred from homology"/>
<accession>A0ABU9XS94</accession>
<dbReference type="InterPro" id="IPR000086">
    <property type="entry name" value="NUDIX_hydrolase_dom"/>
</dbReference>
<evidence type="ECO:0000259" key="5">
    <source>
        <dbReference type="PROSITE" id="PS51462"/>
    </source>
</evidence>
<evidence type="ECO:0000313" key="7">
    <source>
        <dbReference type="Proteomes" id="UP001404104"/>
    </source>
</evidence>
<comment type="cofactor">
    <cofactor evidence="2">
        <name>Mg(2+)</name>
        <dbReference type="ChEBI" id="CHEBI:18420"/>
    </cofactor>
</comment>
<dbReference type="Pfam" id="PF00293">
    <property type="entry name" value="NUDIX"/>
    <property type="match status" value="1"/>
</dbReference>
<dbReference type="InterPro" id="IPR015797">
    <property type="entry name" value="NUDIX_hydrolase-like_dom_sf"/>
</dbReference>
<comment type="similarity">
    <text evidence="4">Belongs to the Nudix hydrolase family. RppH subfamily.</text>
</comment>
<dbReference type="EC" id="3.6.1.-" evidence="4"/>
<evidence type="ECO:0000256" key="2">
    <source>
        <dbReference type="ARBA" id="ARBA00001946"/>
    </source>
</evidence>
<comment type="function">
    <text evidence="4">Accelerates the degradation of transcripts by removing pyrophosphate from the 5'-end of triphosphorylated RNA, leading to a more labile monophosphorylated state that can stimulate subsequent ribonuclease cleavage.</text>
</comment>
<protein>
    <recommendedName>
        <fullName evidence="4">RNA pyrophosphohydrolase</fullName>
        <ecNumber evidence="4">3.6.1.-</ecNumber>
    </recommendedName>
    <alternativeName>
        <fullName evidence="4">(Di)nucleoside polyphosphate hydrolase</fullName>
    </alternativeName>
</protein>
<dbReference type="Gene3D" id="3.90.79.10">
    <property type="entry name" value="Nucleoside Triphosphate Pyrophosphohydrolase"/>
    <property type="match status" value="1"/>
</dbReference>
<dbReference type="HAMAP" id="MF_00298">
    <property type="entry name" value="Nudix_RppH"/>
    <property type="match status" value="1"/>
</dbReference>
<sequence length="158" mass="17876">MNDSPLPYRPCAGIMLLNRAGQVFVGQRIDTTLEAWQMPQGGIDPGEDAETAALRELGEETGIAPDKVALIAAAPHELHYDLPDELIGKVWKGKYRGQTQRWFLYRFLGEDSDINIATAHEEFRAWRWIAPADLPRLIVPFKRTLYEQVLAAFADRLD</sequence>
<name>A0ABU9XS94_9SPHN</name>
<dbReference type="RefSeq" id="WP_345864489.1">
    <property type="nucleotide sequence ID" value="NZ_JBDIMF010000003.1"/>
</dbReference>
<evidence type="ECO:0000256" key="4">
    <source>
        <dbReference type="HAMAP-Rule" id="MF_00298"/>
    </source>
</evidence>
<dbReference type="CDD" id="cd03671">
    <property type="entry name" value="NUDIX_Ap4A_hydrolase_plant_like"/>
    <property type="match status" value="1"/>
</dbReference>
<organism evidence="6 7">
    <name type="scientific">Sphingomonas qilianensis</name>
    <dbReference type="NCBI Taxonomy" id="1736690"/>
    <lineage>
        <taxon>Bacteria</taxon>
        <taxon>Pseudomonadati</taxon>
        <taxon>Pseudomonadota</taxon>
        <taxon>Alphaproteobacteria</taxon>
        <taxon>Sphingomonadales</taxon>
        <taxon>Sphingomonadaceae</taxon>
        <taxon>Sphingomonas</taxon>
    </lineage>
</organism>
<dbReference type="PANTHER" id="PTHR11839">
    <property type="entry name" value="UDP/ADP-SUGAR PYROPHOSPHATASE"/>
    <property type="match status" value="1"/>
</dbReference>
<comment type="cofactor">
    <cofactor evidence="1">
        <name>Mn(2+)</name>
        <dbReference type="ChEBI" id="CHEBI:29035"/>
    </cofactor>
</comment>
<gene>
    <name evidence="4" type="primary">rppH</name>
    <name evidence="4" type="synonym">nudH</name>
    <name evidence="6" type="ORF">ABC969_09695</name>
</gene>
<dbReference type="NCBIfam" id="NF001938">
    <property type="entry name" value="PRK00714.1-5"/>
    <property type="match status" value="1"/>
</dbReference>
<dbReference type="PROSITE" id="PS00893">
    <property type="entry name" value="NUDIX_BOX"/>
    <property type="match status" value="1"/>
</dbReference>
<dbReference type="InterPro" id="IPR020084">
    <property type="entry name" value="NUDIX_hydrolase_CS"/>
</dbReference>
<evidence type="ECO:0000256" key="3">
    <source>
        <dbReference type="ARBA" id="ARBA00022801"/>
    </source>
</evidence>
<dbReference type="PANTHER" id="PTHR11839:SF22">
    <property type="entry name" value="NUDIX HYDROLASE 26, CHLOROPLASTIC"/>
    <property type="match status" value="1"/>
</dbReference>
<keyword evidence="3 4" id="KW-0378">Hydrolase</keyword>